<name>A0A074YXS2_OPIVI</name>
<accession>A0A074YXS2</accession>
<dbReference type="GeneID" id="20325848"/>
<dbReference type="EMBL" id="KL597173">
    <property type="protein sequence ID" value="KER19596.1"/>
    <property type="molecule type" value="Genomic_DNA"/>
</dbReference>
<proteinExistence type="predicted"/>
<keyword evidence="3" id="KW-1185">Reference proteome</keyword>
<dbReference type="KEGG" id="ovi:T265_11680"/>
<protein>
    <submittedName>
        <fullName evidence="2">Uncharacterized protein</fullName>
    </submittedName>
</protein>
<sequence>MRSDQSFEPPKGTLPTLQHSKRTLKRGTCPEYSLVPEETHVAIQCRRVERGGVLDITRLLVVTTTMFKPLGVQQCSLSIVMT</sequence>
<gene>
    <name evidence="2" type="ORF">T265_11680</name>
</gene>
<dbReference type="CTD" id="20325848"/>
<dbReference type="RefSeq" id="XP_009176658.1">
    <property type="nucleotide sequence ID" value="XM_009178394.1"/>
</dbReference>
<dbReference type="AlphaFoldDB" id="A0A074YXS2"/>
<reference evidence="2 3" key="1">
    <citation type="submission" date="2013-11" db="EMBL/GenBank/DDBJ databases">
        <title>Opisthorchis viverrini - life in the bile duct.</title>
        <authorList>
            <person name="Young N.D."/>
            <person name="Nagarajan N."/>
            <person name="Lin S.J."/>
            <person name="Korhonen P.K."/>
            <person name="Jex A.R."/>
            <person name="Hall R.S."/>
            <person name="Safavi-Hemami H."/>
            <person name="Kaewkong W."/>
            <person name="Bertrand D."/>
            <person name="Gao S."/>
            <person name="Seet Q."/>
            <person name="Wongkham S."/>
            <person name="Teh B.T."/>
            <person name="Wongkham C."/>
            <person name="Intapan P.M."/>
            <person name="Maleewong W."/>
            <person name="Yang X."/>
            <person name="Hu M."/>
            <person name="Wang Z."/>
            <person name="Hofmann A."/>
            <person name="Sternberg P.W."/>
            <person name="Tan P."/>
            <person name="Wang J."/>
            <person name="Gasser R.B."/>
        </authorList>
    </citation>
    <scope>NUCLEOTIDE SEQUENCE [LARGE SCALE GENOMIC DNA]</scope>
</reference>
<organism evidence="2 3">
    <name type="scientific">Opisthorchis viverrini</name>
    <name type="common">Southeast Asian liver fluke</name>
    <dbReference type="NCBI Taxonomy" id="6198"/>
    <lineage>
        <taxon>Eukaryota</taxon>
        <taxon>Metazoa</taxon>
        <taxon>Spiralia</taxon>
        <taxon>Lophotrochozoa</taxon>
        <taxon>Platyhelminthes</taxon>
        <taxon>Trematoda</taxon>
        <taxon>Digenea</taxon>
        <taxon>Opisthorchiida</taxon>
        <taxon>Opisthorchiata</taxon>
        <taxon>Opisthorchiidae</taxon>
        <taxon>Opisthorchis</taxon>
    </lineage>
</organism>
<feature type="region of interest" description="Disordered" evidence="1">
    <location>
        <begin position="1"/>
        <end position="20"/>
    </location>
</feature>
<dbReference type="Proteomes" id="UP000054324">
    <property type="component" value="Unassembled WGS sequence"/>
</dbReference>
<evidence type="ECO:0000313" key="3">
    <source>
        <dbReference type="Proteomes" id="UP000054324"/>
    </source>
</evidence>
<evidence type="ECO:0000256" key="1">
    <source>
        <dbReference type="SAM" id="MobiDB-lite"/>
    </source>
</evidence>
<evidence type="ECO:0000313" key="2">
    <source>
        <dbReference type="EMBL" id="KER19596.1"/>
    </source>
</evidence>